<reference evidence="3" key="1">
    <citation type="journal article" date="2019" name="Int. J. Syst. Evol. Microbiol.">
        <title>The Global Catalogue of Microorganisms (GCM) 10K type strain sequencing project: providing services to taxonomists for standard genome sequencing and annotation.</title>
        <authorList>
            <consortium name="The Broad Institute Genomics Platform"/>
            <consortium name="The Broad Institute Genome Sequencing Center for Infectious Disease"/>
            <person name="Wu L."/>
            <person name="Ma J."/>
        </authorList>
    </citation>
    <scope>NUCLEOTIDE SEQUENCE [LARGE SCALE GENOMIC DNA]</scope>
    <source>
        <strain evidence="3">JCM 18303</strain>
    </source>
</reference>
<accession>A0ABP9Q8V4</accession>
<dbReference type="InterPro" id="IPR011335">
    <property type="entry name" value="Restrct_endonuc-II-like"/>
</dbReference>
<feature type="domain" description="Putative restriction endonuclease" evidence="1">
    <location>
        <begin position="18"/>
        <end position="168"/>
    </location>
</feature>
<protein>
    <recommendedName>
        <fullName evidence="1">Putative restriction endonuclease domain-containing protein</fullName>
    </recommendedName>
</protein>
<dbReference type="InterPro" id="IPR008538">
    <property type="entry name" value="Uma2"/>
</dbReference>
<organism evidence="2 3">
    <name type="scientific">Pseudonocardia eucalypti</name>
    <dbReference type="NCBI Taxonomy" id="648755"/>
    <lineage>
        <taxon>Bacteria</taxon>
        <taxon>Bacillati</taxon>
        <taxon>Actinomycetota</taxon>
        <taxon>Actinomycetes</taxon>
        <taxon>Pseudonocardiales</taxon>
        <taxon>Pseudonocardiaceae</taxon>
        <taxon>Pseudonocardia</taxon>
    </lineage>
</organism>
<dbReference type="CDD" id="cd06260">
    <property type="entry name" value="DUF820-like"/>
    <property type="match status" value="1"/>
</dbReference>
<comment type="caution">
    <text evidence="2">The sequence shown here is derived from an EMBL/GenBank/DDBJ whole genome shotgun (WGS) entry which is preliminary data.</text>
</comment>
<name>A0ABP9Q8V4_9PSEU</name>
<gene>
    <name evidence="2" type="ORF">GCM10023321_38050</name>
</gene>
<dbReference type="PANTHER" id="PTHR35400:SF3">
    <property type="entry name" value="SLL1072 PROTEIN"/>
    <property type="match status" value="1"/>
</dbReference>
<dbReference type="Proteomes" id="UP001428817">
    <property type="component" value="Unassembled WGS sequence"/>
</dbReference>
<dbReference type="Pfam" id="PF05685">
    <property type="entry name" value="Uma2"/>
    <property type="match status" value="1"/>
</dbReference>
<dbReference type="PANTHER" id="PTHR35400">
    <property type="entry name" value="SLR1083 PROTEIN"/>
    <property type="match status" value="1"/>
</dbReference>
<dbReference type="EMBL" id="BAABJP010000015">
    <property type="protein sequence ID" value="GAA5158371.1"/>
    <property type="molecule type" value="Genomic_DNA"/>
</dbReference>
<keyword evidence="3" id="KW-1185">Reference proteome</keyword>
<evidence type="ECO:0000259" key="1">
    <source>
        <dbReference type="Pfam" id="PF05685"/>
    </source>
</evidence>
<dbReference type="Gene3D" id="3.90.1570.10">
    <property type="entry name" value="tt1808, chain A"/>
    <property type="match status" value="1"/>
</dbReference>
<evidence type="ECO:0000313" key="2">
    <source>
        <dbReference type="EMBL" id="GAA5158371.1"/>
    </source>
</evidence>
<sequence length="189" mass="20316">MAAVAALDHPLGPYTVDEWLTLPPTVDGSTVELIYGYLHVSPAPSTQHQRIARRLTRLLEDAVEASGRPDLEVLPTVNVRISTAWRTALIPDVVVLTSRANGVTVPADLLALAVEVWSPGNSRAEQETKTAGYATAGVPFLWTVSEGQLVTHRLVNGQYEVENRVTADAAVRVTAAPVAVTVDFAELTR</sequence>
<proteinExistence type="predicted"/>
<dbReference type="SUPFAM" id="SSF52980">
    <property type="entry name" value="Restriction endonuclease-like"/>
    <property type="match status" value="1"/>
</dbReference>
<dbReference type="RefSeq" id="WP_185059116.1">
    <property type="nucleotide sequence ID" value="NZ_BAABJP010000015.1"/>
</dbReference>
<evidence type="ECO:0000313" key="3">
    <source>
        <dbReference type="Proteomes" id="UP001428817"/>
    </source>
</evidence>
<dbReference type="InterPro" id="IPR012296">
    <property type="entry name" value="Nuclease_put_TT1808"/>
</dbReference>